<evidence type="ECO:0000256" key="2">
    <source>
        <dbReference type="ARBA" id="ARBA00022475"/>
    </source>
</evidence>
<feature type="transmembrane region" description="Helical" evidence="10">
    <location>
        <begin position="39"/>
        <end position="57"/>
    </location>
</feature>
<comment type="similarity">
    <text evidence="10">Belongs to the insect chemoreceptor superfamily. Heteromeric odorant receptor channel (TC 1.A.69) family.</text>
</comment>
<dbReference type="InterPro" id="IPR004117">
    <property type="entry name" value="7tm6_olfct_rcpt"/>
</dbReference>
<keyword evidence="2" id="KW-1003">Cell membrane</keyword>
<evidence type="ECO:0000313" key="12">
    <source>
        <dbReference type="RefSeq" id="XP_017781996.1"/>
    </source>
</evidence>
<feature type="transmembrane region" description="Helical" evidence="10">
    <location>
        <begin position="128"/>
        <end position="149"/>
    </location>
</feature>
<keyword evidence="6 10" id="KW-1133">Transmembrane helix</keyword>
<evidence type="ECO:0000256" key="10">
    <source>
        <dbReference type="RuleBase" id="RU351113"/>
    </source>
</evidence>
<organism evidence="11 12">
    <name type="scientific">Nicrophorus vespilloides</name>
    <name type="common">Boreal carrion beetle</name>
    <dbReference type="NCBI Taxonomy" id="110193"/>
    <lineage>
        <taxon>Eukaryota</taxon>
        <taxon>Metazoa</taxon>
        <taxon>Ecdysozoa</taxon>
        <taxon>Arthropoda</taxon>
        <taxon>Hexapoda</taxon>
        <taxon>Insecta</taxon>
        <taxon>Pterygota</taxon>
        <taxon>Neoptera</taxon>
        <taxon>Endopterygota</taxon>
        <taxon>Coleoptera</taxon>
        <taxon>Polyphaga</taxon>
        <taxon>Staphyliniformia</taxon>
        <taxon>Silphidae</taxon>
        <taxon>Nicrophorinae</taxon>
        <taxon>Nicrophorus</taxon>
    </lineage>
</organism>
<gene>
    <name evidence="12" type="primary">LOC108566554</name>
</gene>
<evidence type="ECO:0000256" key="7">
    <source>
        <dbReference type="ARBA" id="ARBA00023136"/>
    </source>
</evidence>
<keyword evidence="11" id="KW-1185">Reference proteome</keyword>
<evidence type="ECO:0000256" key="9">
    <source>
        <dbReference type="ARBA" id="ARBA00023224"/>
    </source>
</evidence>
<protein>
    <recommendedName>
        <fullName evidence="10">Odorant receptor</fullName>
    </recommendedName>
</protein>
<keyword evidence="8 10" id="KW-0675">Receptor</keyword>
<keyword evidence="4 10" id="KW-0812">Transmembrane</keyword>
<proteinExistence type="inferred from homology"/>
<dbReference type="PANTHER" id="PTHR21137:SF35">
    <property type="entry name" value="ODORANT RECEPTOR 19A-RELATED"/>
    <property type="match status" value="1"/>
</dbReference>
<dbReference type="Proteomes" id="UP000695000">
    <property type="component" value="Unplaced"/>
</dbReference>
<reference evidence="12" key="1">
    <citation type="submission" date="2025-08" db="UniProtKB">
        <authorList>
            <consortium name="RefSeq"/>
        </authorList>
    </citation>
    <scope>IDENTIFICATION</scope>
    <source>
        <tissue evidence="12">Whole Larva</tissue>
    </source>
</reference>
<keyword evidence="7 10" id="KW-0472">Membrane</keyword>
<dbReference type="RefSeq" id="XP_017781996.1">
    <property type="nucleotide sequence ID" value="XM_017926507.1"/>
</dbReference>
<feature type="transmembrane region" description="Helical" evidence="10">
    <location>
        <begin position="306"/>
        <end position="329"/>
    </location>
</feature>
<dbReference type="PANTHER" id="PTHR21137">
    <property type="entry name" value="ODORANT RECEPTOR"/>
    <property type="match status" value="1"/>
</dbReference>
<evidence type="ECO:0000256" key="6">
    <source>
        <dbReference type="ARBA" id="ARBA00022989"/>
    </source>
</evidence>
<evidence type="ECO:0000256" key="4">
    <source>
        <dbReference type="ARBA" id="ARBA00022692"/>
    </source>
</evidence>
<dbReference type="Pfam" id="PF02949">
    <property type="entry name" value="7tm_6"/>
    <property type="match status" value="1"/>
</dbReference>
<comment type="subcellular location">
    <subcellularLocation>
        <location evidence="1 10">Cell membrane</location>
        <topology evidence="1 10">Multi-pass membrane protein</topology>
    </subcellularLocation>
</comment>
<evidence type="ECO:0000256" key="8">
    <source>
        <dbReference type="ARBA" id="ARBA00023170"/>
    </source>
</evidence>
<dbReference type="GeneID" id="108566554"/>
<evidence type="ECO:0000313" key="11">
    <source>
        <dbReference type="Proteomes" id="UP000695000"/>
    </source>
</evidence>
<name>A0ABM1N596_NICVS</name>
<keyword evidence="9 10" id="KW-0807">Transducer</keyword>
<feature type="transmembrane region" description="Helical" evidence="10">
    <location>
        <begin position="64"/>
        <end position="82"/>
    </location>
</feature>
<comment type="caution">
    <text evidence="10">Lacks conserved residue(s) required for the propagation of feature annotation.</text>
</comment>
<accession>A0ABM1N596</accession>
<evidence type="ECO:0000256" key="5">
    <source>
        <dbReference type="ARBA" id="ARBA00022725"/>
    </source>
</evidence>
<keyword evidence="5 10" id="KW-0552">Olfaction</keyword>
<feature type="transmembrane region" description="Helical" evidence="10">
    <location>
        <begin position="281"/>
        <end position="300"/>
    </location>
</feature>
<evidence type="ECO:0000256" key="3">
    <source>
        <dbReference type="ARBA" id="ARBA00022606"/>
    </source>
</evidence>
<sequence length="406" mass="47904">MQYEYLKKNVVILKLMSMYKTDARWNWLQTLLYYCWRTIWYYSLLSTVFYLILEIALNESKQDMTYISISFMHLGLFASISIRTMHFILNLDTAEKLIQKIREEFQPGTKLANRPVTMEATYRWCERFFTVWTAFVIFAGLMMAVAVVLNPEREMVLPVWTFYDWKTTPAYQITIFLQTMSQLNMVISFSNLDLLSMCFMVLSAEQFRILAADFASTVEDAFRACGCSQKQLEDLDMNVDAIVRSSKFQRRLRQNFNGCIEQHQKLLNLFTAYQRFVSPNLVIEVYFNYIYMIFTLYVFVATSDTSLYLGLSQYCLGSVLQIYLLCYFGQQLSTSVEEMRLALYTVPWYVVNNKSFLQNYHIVLMRMKRPVRIVAGKILPLANDTFLEFMKKAFSSFTVLRQMQLK</sequence>
<keyword evidence="3 10" id="KW-0716">Sensory transduction</keyword>
<evidence type="ECO:0000256" key="1">
    <source>
        <dbReference type="ARBA" id="ARBA00004651"/>
    </source>
</evidence>